<evidence type="ECO:0000313" key="3">
    <source>
        <dbReference type="EMBL" id="RCK79557.1"/>
    </source>
</evidence>
<proteinExistence type="predicted"/>
<dbReference type="InterPro" id="IPR011551">
    <property type="entry name" value="NTP_PyrPHydrolase_MazG"/>
</dbReference>
<feature type="region of interest" description="Disordered" evidence="1">
    <location>
        <begin position="275"/>
        <end position="295"/>
    </location>
</feature>
<dbReference type="NCBIfam" id="TIGR00444">
    <property type="entry name" value="mazG"/>
    <property type="match status" value="1"/>
</dbReference>
<dbReference type="GO" id="GO:0046047">
    <property type="term" value="P:TTP catabolic process"/>
    <property type="evidence" value="ECO:0007669"/>
    <property type="project" value="TreeGrafter"/>
</dbReference>
<dbReference type="PANTHER" id="PTHR30522">
    <property type="entry name" value="NUCLEOSIDE TRIPHOSPHATE PYROPHOSPHOHYDROLASE"/>
    <property type="match status" value="1"/>
</dbReference>
<dbReference type="GO" id="GO:0046081">
    <property type="term" value="P:dUTP catabolic process"/>
    <property type="evidence" value="ECO:0007669"/>
    <property type="project" value="TreeGrafter"/>
</dbReference>
<keyword evidence="3" id="KW-0378">Hydrolase</keyword>
<accession>A0A367ZNW4</accession>
<dbReference type="PANTHER" id="PTHR30522:SF0">
    <property type="entry name" value="NUCLEOSIDE TRIPHOSPHATE PYROPHOSPHOHYDROLASE"/>
    <property type="match status" value="1"/>
</dbReference>
<dbReference type="GO" id="GO:0046061">
    <property type="term" value="P:dATP catabolic process"/>
    <property type="evidence" value="ECO:0007669"/>
    <property type="project" value="TreeGrafter"/>
</dbReference>
<dbReference type="CDD" id="cd11529">
    <property type="entry name" value="NTP-PPase_MazG_Cterm"/>
    <property type="match status" value="1"/>
</dbReference>
<dbReference type="Gene3D" id="1.10.287.1080">
    <property type="entry name" value="MazG-like"/>
    <property type="match status" value="2"/>
</dbReference>
<name>A0A367ZNW4_9BACT</name>
<dbReference type="FunFam" id="1.10.287.1080:FF:000001">
    <property type="entry name" value="Nucleoside triphosphate pyrophosphohydrolase"/>
    <property type="match status" value="1"/>
</dbReference>
<reference evidence="3 4" key="1">
    <citation type="submission" date="2018-05" db="EMBL/GenBank/DDBJ databases">
        <title>A metagenomic window into the 2 km-deep terrestrial subsurface aquifer revealed taxonomically and functionally diverse microbial community comprising novel uncultured bacterial lineages.</title>
        <authorList>
            <person name="Kadnikov V.V."/>
            <person name="Mardanov A.V."/>
            <person name="Beletsky A.V."/>
            <person name="Banks D."/>
            <person name="Pimenov N.V."/>
            <person name="Frank Y.A."/>
            <person name="Karnachuk O.V."/>
            <person name="Ravin N.V."/>
        </authorList>
    </citation>
    <scope>NUCLEOTIDE SEQUENCE [LARGE SCALE GENOMIC DNA]</scope>
    <source>
        <strain evidence="3">BY5</strain>
    </source>
</reference>
<evidence type="ECO:0000313" key="4">
    <source>
        <dbReference type="Proteomes" id="UP000252355"/>
    </source>
</evidence>
<feature type="domain" description="NTP pyrophosphohydrolase MazG-like" evidence="2">
    <location>
        <begin position="46"/>
        <end position="119"/>
    </location>
</feature>
<dbReference type="InterPro" id="IPR048011">
    <property type="entry name" value="NTP-PPase_MazG-like_C"/>
</dbReference>
<dbReference type="GO" id="GO:0047429">
    <property type="term" value="F:nucleoside triphosphate diphosphatase activity"/>
    <property type="evidence" value="ECO:0007669"/>
    <property type="project" value="InterPro"/>
</dbReference>
<dbReference type="SUPFAM" id="SSF101386">
    <property type="entry name" value="all-alpha NTP pyrophosphatases"/>
    <property type="match status" value="2"/>
</dbReference>
<dbReference type="CDD" id="cd11528">
    <property type="entry name" value="NTP-PPase_MazG_Nterm"/>
    <property type="match status" value="1"/>
</dbReference>
<organism evidence="3 4">
    <name type="scientific">Candidatus Ozemobacter sibiricus</name>
    <dbReference type="NCBI Taxonomy" id="2268124"/>
    <lineage>
        <taxon>Bacteria</taxon>
        <taxon>Candidatus Ozemobacteria</taxon>
        <taxon>Candidatus Ozemobacterales</taxon>
        <taxon>Candidatus Ozemobacteraceae</taxon>
        <taxon>Candidatus Ozemobacter</taxon>
    </lineage>
</organism>
<sequence>MESPVTPSSAELAVADAAEETRQFARLMAIIRTLRSPGGCSWDRKQTHETMRKYLLEEAQEVAAAIEQGHPLPICEELGDLLMTIAMQARIAEEAGTFTMTEVLRGISDKLIGRHPHVFGEAERGLSPDRVVDMWGKLKAEEKRQRSRLTSRMEEAARFASALRAAVQIQAEAATVGFDFPDRASAVAKIFEEAEELRADLENGSPAAQEAELGDLLFSIVNVARLLGLDPDAALRQANQKFIRRFARLEDRFEQQGGLAGRSIAELDAVWNEIKQAEPERGEPAASTDGDRLTG</sequence>
<dbReference type="EMBL" id="QOQW01000012">
    <property type="protein sequence ID" value="RCK79557.1"/>
    <property type="molecule type" value="Genomic_DNA"/>
</dbReference>
<dbReference type="AlphaFoldDB" id="A0A367ZNW4"/>
<dbReference type="GO" id="GO:0046076">
    <property type="term" value="P:dTTP catabolic process"/>
    <property type="evidence" value="ECO:0007669"/>
    <property type="project" value="TreeGrafter"/>
</dbReference>
<evidence type="ECO:0000256" key="1">
    <source>
        <dbReference type="SAM" id="MobiDB-lite"/>
    </source>
</evidence>
<dbReference type="NCBIfam" id="NF007113">
    <property type="entry name" value="PRK09562.1"/>
    <property type="match status" value="1"/>
</dbReference>
<dbReference type="GO" id="GO:0046052">
    <property type="term" value="P:UTP catabolic process"/>
    <property type="evidence" value="ECO:0007669"/>
    <property type="project" value="TreeGrafter"/>
</dbReference>
<dbReference type="GO" id="GO:0006203">
    <property type="term" value="P:dGTP catabolic process"/>
    <property type="evidence" value="ECO:0007669"/>
    <property type="project" value="TreeGrafter"/>
</dbReference>
<protein>
    <submittedName>
        <fullName evidence="3">Nucleoside triphosphate pyrophosphohydrolase MazG</fullName>
    </submittedName>
</protein>
<comment type="caution">
    <text evidence="3">The sequence shown here is derived from an EMBL/GenBank/DDBJ whole genome shotgun (WGS) entry which is preliminary data.</text>
</comment>
<evidence type="ECO:0000259" key="2">
    <source>
        <dbReference type="Pfam" id="PF03819"/>
    </source>
</evidence>
<dbReference type="InterPro" id="IPR048015">
    <property type="entry name" value="NTP-PPase_MazG-like_N"/>
</dbReference>
<dbReference type="Proteomes" id="UP000252355">
    <property type="component" value="Unassembled WGS sequence"/>
</dbReference>
<dbReference type="Pfam" id="PF03819">
    <property type="entry name" value="MazG"/>
    <property type="match status" value="2"/>
</dbReference>
<dbReference type="InterPro" id="IPR004518">
    <property type="entry name" value="MazG-like_dom"/>
</dbReference>
<gene>
    <name evidence="3" type="ORF">OZSIB_4311</name>
</gene>
<dbReference type="GO" id="GO:0006950">
    <property type="term" value="P:response to stress"/>
    <property type="evidence" value="ECO:0007669"/>
    <property type="project" value="UniProtKB-ARBA"/>
</dbReference>
<feature type="domain" description="NTP pyrophosphohydrolase MazG-like" evidence="2">
    <location>
        <begin position="185"/>
        <end position="245"/>
    </location>
</feature>